<keyword evidence="2" id="KW-1185">Reference proteome</keyword>
<dbReference type="InterPro" id="IPR053347">
    <property type="entry name" value="Axonemal_MT_stabilizer"/>
</dbReference>
<organism evidence="1 2">
    <name type="scientific">Brachionus plicatilis</name>
    <name type="common">Marine rotifer</name>
    <name type="synonym">Brachionus muelleri</name>
    <dbReference type="NCBI Taxonomy" id="10195"/>
    <lineage>
        <taxon>Eukaryota</taxon>
        <taxon>Metazoa</taxon>
        <taxon>Spiralia</taxon>
        <taxon>Gnathifera</taxon>
        <taxon>Rotifera</taxon>
        <taxon>Eurotatoria</taxon>
        <taxon>Monogononta</taxon>
        <taxon>Pseudotrocha</taxon>
        <taxon>Ploima</taxon>
        <taxon>Brachionidae</taxon>
        <taxon>Brachionus</taxon>
    </lineage>
</organism>
<dbReference type="PANTHER" id="PTHR37404">
    <property type="entry name" value="HCG1796489"/>
    <property type="match status" value="1"/>
</dbReference>
<dbReference type="GO" id="GO:0016757">
    <property type="term" value="F:glycosyltransferase activity"/>
    <property type="evidence" value="ECO:0007669"/>
    <property type="project" value="UniProtKB-KW"/>
</dbReference>
<proteinExistence type="predicted"/>
<sequence>MENTLTQDRGQNLFTTSTHTAHHWRPGYYFPSSNFKPVVYDPIPQALNVKDEILPEIHFQTTNKVLHDNKFPNQDLYNDPVSLRHGKPLPSYKVNYMYEVVDKLNAKPRRPLTMAFQKSEYKGHYEPTEDELTYLMDRPIHPKNYLFDDEVNLKLTEKYFDGNVPSDVPPSRPIDPAQVGVLNLLDPYMTTYNKEHKKWKKEEWNGIAKKDPITIYNGEHIKNISNVLPESKAMKDDIWFKTEAKGRQVHCSPKPVPNSGLTTEFRDMFVIPSDVKAKQTKLCPIDNPFLQPDHSTKSVFATSEMYKSEYTNIGKGKLPINQSN</sequence>
<accession>A0A3M7P169</accession>
<protein>
    <submittedName>
        <fullName evidence="1">Beta-1-3-galactosyltransferase-like protein</fullName>
    </submittedName>
</protein>
<reference evidence="1 2" key="1">
    <citation type="journal article" date="2018" name="Sci. Rep.">
        <title>Genomic signatures of local adaptation to the degree of environmental predictability in rotifers.</title>
        <authorList>
            <person name="Franch-Gras L."/>
            <person name="Hahn C."/>
            <person name="Garcia-Roger E.M."/>
            <person name="Carmona M.J."/>
            <person name="Serra M."/>
            <person name="Gomez A."/>
        </authorList>
    </citation>
    <scope>NUCLEOTIDE SEQUENCE [LARGE SCALE GENOMIC DNA]</scope>
    <source>
        <strain evidence="1">HYR1</strain>
    </source>
</reference>
<keyword evidence="1" id="KW-0808">Transferase</keyword>
<dbReference type="AlphaFoldDB" id="A0A3M7P169"/>
<evidence type="ECO:0000313" key="2">
    <source>
        <dbReference type="Proteomes" id="UP000276133"/>
    </source>
</evidence>
<keyword evidence="1" id="KW-0328">Glycosyltransferase</keyword>
<dbReference type="OrthoDB" id="382863at2759"/>
<comment type="caution">
    <text evidence="1">The sequence shown here is derived from an EMBL/GenBank/DDBJ whole genome shotgun (WGS) entry which is preliminary data.</text>
</comment>
<dbReference type="PANTHER" id="PTHR37404:SF1">
    <property type="entry name" value="HCG1796489"/>
    <property type="match status" value="1"/>
</dbReference>
<name>A0A3M7P169_BRAPC</name>
<dbReference type="Proteomes" id="UP000276133">
    <property type="component" value="Unassembled WGS sequence"/>
</dbReference>
<evidence type="ECO:0000313" key="1">
    <source>
        <dbReference type="EMBL" id="RMZ92892.1"/>
    </source>
</evidence>
<dbReference type="EMBL" id="REGN01014218">
    <property type="protein sequence ID" value="RMZ92892.1"/>
    <property type="molecule type" value="Genomic_DNA"/>
</dbReference>
<gene>
    <name evidence="1" type="ORF">BpHYR1_052022</name>
</gene>